<keyword evidence="7" id="KW-0813">Transport</keyword>
<dbReference type="GO" id="GO:0006869">
    <property type="term" value="P:lipid transport"/>
    <property type="evidence" value="ECO:0007669"/>
    <property type="project" value="UniProtKB-KW"/>
</dbReference>
<dbReference type="Pfam" id="PF00153">
    <property type="entry name" value="Mito_carr"/>
    <property type="match status" value="2"/>
</dbReference>
<dbReference type="InterPro" id="IPR023395">
    <property type="entry name" value="MCP_dom_sf"/>
</dbReference>
<evidence type="ECO:0000256" key="5">
    <source>
        <dbReference type="ARBA" id="ARBA00006185"/>
    </source>
</evidence>
<comment type="catalytic activity">
    <reaction evidence="16">
        <text>a 1,2-diacyl-sn-glycero-3-phospho-L-serine(in) = a 1,2-diacyl-sn-glycero-3-phospho-L-serine(out)</text>
        <dbReference type="Rhea" id="RHEA:38663"/>
        <dbReference type="ChEBI" id="CHEBI:57262"/>
    </reaction>
</comment>
<dbReference type="Pfam" id="PF04109">
    <property type="entry name" value="ATG9"/>
    <property type="match status" value="1"/>
</dbReference>
<dbReference type="SUPFAM" id="SSF103506">
    <property type="entry name" value="Mitochondrial carrier"/>
    <property type="match status" value="1"/>
</dbReference>
<evidence type="ECO:0000256" key="17">
    <source>
        <dbReference type="ARBA" id="ARBA00024615"/>
    </source>
</evidence>
<dbReference type="GO" id="GO:0034497">
    <property type="term" value="P:protein localization to phagophore assembly site"/>
    <property type="evidence" value="ECO:0007669"/>
    <property type="project" value="TreeGrafter"/>
</dbReference>
<accession>A0AB34FQ12</accession>
<evidence type="ECO:0000256" key="12">
    <source>
        <dbReference type="ARBA" id="ARBA00023034"/>
    </source>
</evidence>
<dbReference type="GO" id="GO:0030659">
    <property type="term" value="C:cytoplasmic vesicle membrane"/>
    <property type="evidence" value="ECO:0007669"/>
    <property type="project" value="UniProtKB-SubCell"/>
</dbReference>
<evidence type="ECO:0000256" key="19">
    <source>
        <dbReference type="ARBA" id="ARBA00024631"/>
    </source>
</evidence>
<keyword evidence="24" id="KW-1185">Reference proteome</keyword>
<feature type="repeat" description="Solcar" evidence="20">
    <location>
        <begin position="918"/>
        <end position="1004"/>
    </location>
</feature>
<evidence type="ECO:0000256" key="4">
    <source>
        <dbReference type="ARBA" id="ARBA00004653"/>
    </source>
</evidence>
<proteinExistence type="inferred from homology"/>
<gene>
    <name evidence="23" type="primary">ATG9</name>
    <name evidence="23" type="ORF">O9K51_06661</name>
</gene>
<dbReference type="EMBL" id="JAQHRD010000005">
    <property type="protein sequence ID" value="KAJ6440869.1"/>
    <property type="molecule type" value="Genomic_DNA"/>
</dbReference>
<keyword evidence="9" id="KW-0496">Mitochondrion</keyword>
<dbReference type="GO" id="GO:0034045">
    <property type="term" value="C:phagophore assembly site membrane"/>
    <property type="evidence" value="ECO:0007669"/>
    <property type="project" value="UniProtKB-SubCell"/>
</dbReference>
<dbReference type="InterPro" id="IPR018108">
    <property type="entry name" value="MCP_transmembrane"/>
</dbReference>
<evidence type="ECO:0000256" key="16">
    <source>
        <dbReference type="ARBA" id="ARBA00024479"/>
    </source>
</evidence>
<evidence type="ECO:0000256" key="22">
    <source>
        <dbReference type="SAM" id="Phobius"/>
    </source>
</evidence>
<comment type="similarity">
    <text evidence="5">Belongs to the ATG9 family.</text>
</comment>
<dbReference type="GO" id="GO:0000139">
    <property type="term" value="C:Golgi membrane"/>
    <property type="evidence" value="ECO:0007669"/>
    <property type="project" value="UniProtKB-SubCell"/>
</dbReference>
<feature type="transmembrane region" description="Helical" evidence="22">
    <location>
        <begin position="534"/>
        <end position="555"/>
    </location>
</feature>
<feature type="transmembrane region" description="Helical" evidence="22">
    <location>
        <begin position="218"/>
        <end position="244"/>
    </location>
</feature>
<dbReference type="GO" id="GO:0005789">
    <property type="term" value="C:endoplasmic reticulum membrane"/>
    <property type="evidence" value="ECO:0007669"/>
    <property type="project" value="UniProtKB-SubCell"/>
</dbReference>
<keyword evidence="15" id="KW-0968">Cytoplasmic vesicle</keyword>
<dbReference type="PANTHER" id="PTHR13038">
    <property type="entry name" value="APG9 AUTOPHAGY 9"/>
    <property type="match status" value="1"/>
</dbReference>
<feature type="region of interest" description="Disordered" evidence="21">
    <location>
        <begin position="101"/>
        <end position="155"/>
    </location>
</feature>
<evidence type="ECO:0000256" key="14">
    <source>
        <dbReference type="ARBA" id="ARBA00023136"/>
    </source>
</evidence>
<evidence type="ECO:0000256" key="21">
    <source>
        <dbReference type="SAM" id="MobiDB-lite"/>
    </source>
</evidence>
<feature type="compositionally biased region" description="Basic and acidic residues" evidence="21">
    <location>
        <begin position="122"/>
        <end position="135"/>
    </location>
</feature>
<feature type="transmembrane region" description="Helical" evidence="22">
    <location>
        <begin position="279"/>
        <end position="295"/>
    </location>
</feature>
<dbReference type="GO" id="GO:0000422">
    <property type="term" value="P:autophagy of mitochondrion"/>
    <property type="evidence" value="ECO:0007669"/>
    <property type="project" value="TreeGrafter"/>
</dbReference>
<feature type="compositionally biased region" description="Polar residues" evidence="21">
    <location>
        <begin position="146"/>
        <end position="155"/>
    </location>
</feature>
<dbReference type="Gene3D" id="1.50.40.10">
    <property type="entry name" value="Mitochondrial carrier domain"/>
    <property type="match status" value="1"/>
</dbReference>
<dbReference type="GO" id="GO:0061709">
    <property type="term" value="P:reticulophagy"/>
    <property type="evidence" value="ECO:0007669"/>
    <property type="project" value="TreeGrafter"/>
</dbReference>
<feature type="transmembrane region" description="Helical" evidence="22">
    <location>
        <begin position="444"/>
        <end position="468"/>
    </location>
</feature>
<dbReference type="PANTHER" id="PTHR13038:SF10">
    <property type="entry name" value="AUTOPHAGY-RELATED PROTEIN 9"/>
    <property type="match status" value="1"/>
</dbReference>
<dbReference type="GO" id="GO:0005776">
    <property type="term" value="C:autophagosome"/>
    <property type="evidence" value="ECO:0007669"/>
    <property type="project" value="TreeGrafter"/>
</dbReference>
<dbReference type="PROSITE" id="PS50920">
    <property type="entry name" value="SOLCAR"/>
    <property type="match status" value="2"/>
</dbReference>
<feature type="transmembrane region" description="Helical" evidence="22">
    <location>
        <begin position="567"/>
        <end position="585"/>
    </location>
</feature>
<evidence type="ECO:0000256" key="10">
    <source>
        <dbReference type="ARBA" id="ARBA00022989"/>
    </source>
</evidence>
<evidence type="ECO:0000256" key="3">
    <source>
        <dbReference type="ARBA" id="ARBA00004511"/>
    </source>
</evidence>
<feature type="region of interest" description="Disordered" evidence="21">
    <location>
        <begin position="864"/>
        <end position="887"/>
    </location>
</feature>
<dbReference type="Proteomes" id="UP001163105">
    <property type="component" value="Unassembled WGS sequence"/>
</dbReference>
<evidence type="ECO:0000256" key="1">
    <source>
        <dbReference type="ARBA" id="ARBA00004439"/>
    </source>
</evidence>
<evidence type="ECO:0000256" key="6">
    <source>
        <dbReference type="ARBA" id="ARBA00018074"/>
    </source>
</evidence>
<organism evidence="23 24">
    <name type="scientific">Purpureocillium lavendulum</name>
    <dbReference type="NCBI Taxonomy" id="1247861"/>
    <lineage>
        <taxon>Eukaryota</taxon>
        <taxon>Fungi</taxon>
        <taxon>Dikarya</taxon>
        <taxon>Ascomycota</taxon>
        <taxon>Pezizomycotina</taxon>
        <taxon>Sordariomycetes</taxon>
        <taxon>Hypocreomycetidae</taxon>
        <taxon>Hypocreales</taxon>
        <taxon>Ophiocordycipitaceae</taxon>
        <taxon>Purpureocillium</taxon>
    </lineage>
</organism>
<evidence type="ECO:0000256" key="7">
    <source>
        <dbReference type="ARBA" id="ARBA00022448"/>
    </source>
</evidence>
<evidence type="ECO:0000256" key="11">
    <source>
        <dbReference type="ARBA" id="ARBA00023006"/>
    </source>
</evidence>
<keyword evidence="8 20" id="KW-0812">Transmembrane</keyword>
<evidence type="ECO:0000256" key="15">
    <source>
        <dbReference type="ARBA" id="ARBA00023329"/>
    </source>
</evidence>
<feature type="region of interest" description="Disordered" evidence="21">
    <location>
        <begin position="801"/>
        <end position="830"/>
    </location>
</feature>
<evidence type="ECO:0000256" key="8">
    <source>
        <dbReference type="ARBA" id="ARBA00022692"/>
    </source>
</evidence>
<evidence type="ECO:0000256" key="2">
    <source>
        <dbReference type="ARBA" id="ARBA00004477"/>
    </source>
</evidence>
<feature type="region of interest" description="Disordered" evidence="21">
    <location>
        <begin position="736"/>
        <end position="788"/>
    </location>
</feature>
<keyword evidence="12" id="KW-0333">Golgi apparatus</keyword>
<keyword evidence="14 20" id="KW-0472">Membrane</keyword>
<evidence type="ECO:0000313" key="24">
    <source>
        <dbReference type="Proteomes" id="UP001163105"/>
    </source>
</evidence>
<reference evidence="23" key="1">
    <citation type="submission" date="2023-01" db="EMBL/GenBank/DDBJ databases">
        <title>The growth and conidiation of Purpureocillium lavendulum are regulated by nitrogen source and histone H3K14 acetylation.</title>
        <authorList>
            <person name="Tang P."/>
            <person name="Han J."/>
            <person name="Zhang C."/>
            <person name="Tang P."/>
            <person name="Qi F."/>
            <person name="Zhang K."/>
            <person name="Liang L."/>
        </authorList>
    </citation>
    <scope>NUCLEOTIDE SEQUENCE</scope>
    <source>
        <strain evidence="23">YMF1.00683</strain>
    </source>
</reference>
<keyword evidence="11" id="KW-0072">Autophagy</keyword>
<comment type="catalytic activity">
    <reaction evidence="17">
        <text>a 1,2-diacyl-sn-glycero-3-phosphoethanolamine(in) = a 1,2-diacyl-sn-glycero-3-phosphoethanolamine(out)</text>
        <dbReference type="Rhea" id="RHEA:38895"/>
        <dbReference type="ChEBI" id="CHEBI:64612"/>
    </reaction>
</comment>
<feature type="repeat" description="Solcar" evidence="20">
    <location>
        <begin position="1011"/>
        <end position="1102"/>
    </location>
</feature>
<feature type="region of interest" description="Disordered" evidence="21">
    <location>
        <begin position="20"/>
        <end position="39"/>
    </location>
</feature>
<feature type="compositionally biased region" description="Polar residues" evidence="21">
    <location>
        <begin position="867"/>
        <end position="883"/>
    </location>
</feature>
<keyword evidence="9" id="KW-0999">Mitochondrion inner membrane</keyword>
<comment type="catalytic activity">
    <reaction evidence="18">
        <text>a 1,2-diacyl-sn-glycero-3-phospho-(1D-myo-inositol-3-phosphate)(in) = a 1,2-diacyl-sn-glycero-3-phospho-(1D-myo-inositol-3-phosphate)(out)</text>
        <dbReference type="Rhea" id="RHEA:67920"/>
        <dbReference type="ChEBI" id="CHEBI:58088"/>
    </reaction>
</comment>
<protein>
    <recommendedName>
        <fullName evidence="6">Autophagy-related protein 9</fullName>
    </recommendedName>
</protein>
<name>A0AB34FQ12_9HYPO</name>
<dbReference type="AlphaFoldDB" id="A0AB34FQ12"/>
<evidence type="ECO:0000256" key="18">
    <source>
        <dbReference type="ARBA" id="ARBA00024621"/>
    </source>
</evidence>
<comment type="subcellular location">
    <subcellularLocation>
        <location evidence="1">Cytoplasmic vesicle membrane</location>
        <topology evidence="1">Multi-pass membrane protein</topology>
    </subcellularLocation>
    <subcellularLocation>
        <location evidence="2">Endoplasmic reticulum membrane</location>
        <topology evidence="2">Multi-pass membrane protein</topology>
    </subcellularLocation>
    <subcellularLocation>
        <location evidence="4">Golgi apparatus membrane</location>
        <topology evidence="4">Multi-pass membrane protein</topology>
    </subcellularLocation>
    <subcellularLocation>
        <location evidence="3">Preautophagosomal structure membrane</location>
        <topology evidence="3">Multi-pass membrane protein</topology>
    </subcellularLocation>
</comment>
<dbReference type="GO" id="GO:0034727">
    <property type="term" value="P:piecemeal microautophagy of the nucleus"/>
    <property type="evidence" value="ECO:0007669"/>
    <property type="project" value="TreeGrafter"/>
</dbReference>
<comment type="caution">
    <text evidence="23">The sequence shown here is derived from an EMBL/GenBank/DDBJ whole genome shotgun (WGS) entry which is preliminary data.</text>
</comment>
<evidence type="ECO:0000313" key="23">
    <source>
        <dbReference type="EMBL" id="KAJ6440869.1"/>
    </source>
</evidence>
<evidence type="ECO:0000256" key="13">
    <source>
        <dbReference type="ARBA" id="ARBA00023055"/>
    </source>
</evidence>
<sequence length="1110" mass="125165">MASNIFSRFAGDPSATRSFYEELRAHDDGAGGSDGNRDLEEGRALNVDEENLRHQFHGLEADGLNPSDSRLTVDSAAVYGADHLGNATREHPVRIASATQWFPQEDDPDNDVPASLLVEPNEGARTRRAGRDRSDAPSSARDAHSANPTGRSQTLWDAATKQQRLHRDDGYRHTPAHHGRPGIAAFTGGRRERALWRWVNTSNLDSFMRDVYDYYEGGGLLCILCSNALWLLETLFVAVLLTFLSQCVDYSKVPNSKSLSQVVIAQCTRKMSGVWNLGIWLYSFFFIWKSVQYFFEIRRLMYVRDFYVHLLEIPEPDMQTVSWQDIVARIMTLRDQNPKTATNIPSNLRRFIGSQSKERLDAHDIANRLMRKDNYLIAMINKDVLNLSLPFPFLRGRQLFSKTMEWYLHYGILDMAFNERGQVRQDFLRADRRGLLSQKLKQRLFFAGLLNLIFAPVVLAYVVIVYFFTYYNEYQKDPKLAAARKYTALAEWKFREFNELPHIFYERLHMSFPFATRYIDQFPKRMTEEIARSIAFMSGAITAVLAVCTVLDSELFLGFEITKDRTVLFYLGVFGGIWALTRGMVSEETSVFNPEYALRNVIEYTHYMPDHWRGRLHSFEVKQEFSELYKMKVVIFLEEVMGIITTPMLLLFSLPKCSEQIVDFFREFTIHVDGLGYVCSFAVFDFKRGVGNTGQQGPGQDVREDYYSTKHGKMAASYYGFLDNYVINPKTGIPGHLPPGMRQQFHPPPTFPSLNSPTLAADMQGSSSNRPAEPGRARSRAAGAGVSRASRLGMGLAQPSPMASVLLDPHHQPGFGAKSQHRPRGPRQGYRMDGQIIEETFEDGEAGRGLGKAEDSFEADGALGESAWQTSPGKGLSRENSAANAEEPDEGVLGLLYQLRQTQHNRRGGVPQDDHLMLTQYATATSGAAATIASDAFMNPFDVIKQRMQIQNSSKMYRSMVDCAKYVYRNEGLGAFYISYPTTLSMTVPFTALQFLAYESISTAMNPQKTYDPLTHCLAGAVAGGFAAGLTTPMDVIKTILQTRGTSSDPQVRNVNSFVGGCQLLYRREGLRGFFKGVRPRVVTTMPSTAICWSAYEFSKAYFIRRNDTL</sequence>
<evidence type="ECO:0000256" key="20">
    <source>
        <dbReference type="PROSITE-ProRule" id="PRU00282"/>
    </source>
</evidence>
<feature type="compositionally biased region" description="Polar residues" evidence="21">
    <location>
        <begin position="752"/>
        <end position="770"/>
    </location>
</feature>
<keyword evidence="13" id="KW-0445">Lipid transport</keyword>
<dbReference type="InterPro" id="IPR007241">
    <property type="entry name" value="Autophagy-rel_prot_9"/>
</dbReference>
<keyword evidence="10 22" id="KW-1133">Transmembrane helix</keyword>
<comment type="catalytic activity">
    <reaction evidence="19">
        <text>a 1,2-diacyl-sn-glycero-3-phosphocholine(in) = a 1,2-diacyl-sn-glycero-3-phosphocholine(out)</text>
        <dbReference type="Rhea" id="RHEA:38571"/>
        <dbReference type="ChEBI" id="CHEBI:57643"/>
    </reaction>
</comment>
<evidence type="ECO:0000256" key="9">
    <source>
        <dbReference type="ARBA" id="ARBA00022792"/>
    </source>
</evidence>